<protein>
    <submittedName>
        <fullName evidence="1">Uncharacterized protein</fullName>
    </submittedName>
</protein>
<keyword evidence="2" id="KW-1185">Reference proteome</keyword>
<evidence type="ECO:0000313" key="1">
    <source>
        <dbReference type="EMBL" id="CAA7270062.1"/>
    </source>
</evidence>
<dbReference type="EMBL" id="CACVBS010000084">
    <property type="protein sequence ID" value="CAA7270062.1"/>
    <property type="molecule type" value="Genomic_DNA"/>
</dbReference>
<gene>
    <name evidence="1" type="ORF">AAE3_LOCUS12275</name>
</gene>
<comment type="caution">
    <text evidence="1">The sequence shown here is derived from an EMBL/GenBank/DDBJ whole genome shotgun (WGS) entry which is preliminary data.</text>
</comment>
<accession>A0A8S0X7X5</accession>
<evidence type="ECO:0000313" key="2">
    <source>
        <dbReference type="Proteomes" id="UP000467700"/>
    </source>
</evidence>
<proteinExistence type="predicted"/>
<reference evidence="1 2" key="1">
    <citation type="submission" date="2020-01" db="EMBL/GenBank/DDBJ databases">
        <authorList>
            <person name="Gupta K D."/>
        </authorList>
    </citation>
    <scope>NUCLEOTIDE SEQUENCE [LARGE SCALE GENOMIC DNA]</scope>
</reference>
<name>A0A8S0X7X5_CYCAE</name>
<dbReference type="AlphaFoldDB" id="A0A8S0X7X5"/>
<dbReference type="Proteomes" id="UP000467700">
    <property type="component" value="Unassembled WGS sequence"/>
</dbReference>
<sequence length="130" mass="14084">MDASPPCSIDAHRAAVPPPSPILDGFDRLPPCIFWLRQPSTTLLFPLGHNDSALHLTAATMPESRSVDSCGPDPALDIAALVRVPWLNAPPSCQPDHTIDEPDPPLTLEFAQDDSSEHFVITIRARLDTS</sequence>
<organism evidence="1 2">
    <name type="scientific">Cyclocybe aegerita</name>
    <name type="common">Black poplar mushroom</name>
    <name type="synonym">Agrocybe aegerita</name>
    <dbReference type="NCBI Taxonomy" id="1973307"/>
    <lineage>
        <taxon>Eukaryota</taxon>
        <taxon>Fungi</taxon>
        <taxon>Dikarya</taxon>
        <taxon>Basidiomycota</taxon>
        <taxon>Agaricomycotina</taxon>
        <taxon>Agaricomycetes</taxon>
        <taxon>Agaricomycetidae</taxon>
        <taxon>Agaricales</taxon>
        <taxon>Agaricineae</taxon>
        <taxon>Bolbitiaceae</taxon>
        <taxon>Cyclocybe</taxon>
    </lineage>
</organism>